<reference evidence="2 3" key="1">
    <citation type="journal article" date="2019" name="Int. J. Syst. Evol. Microbiol.">
        <title>Bifidobacterium jacchi sp. nov., isolated from the faeces of a baby common marmoset (Callithrix jacchus).</title>
        <authorList>
            <person name="Modesto M."/>
            <person name="Watanabe K."/>
            <person name="Arita M."/>
            <person name="Satti M."/>
            <person name="Oki K."/>
            <person name="Sciavilla P."/>
            <person name="Patavino C."/>
            <person name="Camma C."/>
            <person name="Michelini S."/>
            <person name="Sgorbati B."/>
            <person name="Mattarelli P."/>
        </authorList>
    </citation>
    <scope>NUCLEOTIDE SEQUENCE [LARGE SCALE GENOMIC DNA]</scope>
    <source>
        <strain evidence="2 3">MRM 9.3</strain>
    </source>
</reference>
<gene>
    <name evidence="2" type="ORF">EHS19_05910</name>
</gene>
<keyword evidence="3" id="KW-1185">Reference proteome</keyword>
<organism evidence="2 3">
    <name type="scientific">Bifidobacterium jacchi</name>
    <dbReference type="NCBI Taxonomy" id="2490545"/>
    <lineage>
        <taxon>Bacteria</taxon>
        <taxon>Bacillati</taxon>
        <taxon>Actinomycetota</taxon>
        <taxon>Actinomycetes</taxon>
        <taxon>Bifidobacteriales</taxon>
        <taxon>Bifidobacteriaceae</taxon>
        <taxon>Bifidobacterium</taxon>
    </lineage>
</organism>
<dbReference type="EMBL" id="RQSP01000017">
    <property type="protein sequence ID" value="KAB5607001.1"/>
    <property type="molecule type" value="Genomic_DNA"/>
</dbReference>
<dbReference type="AlphaFoldDB" id="A0A5N5RJV7"/>
<proteinExistence type="predicted"/>
<dbReference type="Proteomes" id="UP000326336">
    <property type="component" value="Unassembled WGS sequence"/>
</dbReference>
<keyword evidence="1" id="KW-1133">Transmembrane helix</keyword>
<dbReference type="OrthoDB" id="3239627at2"/>
<sequence>MHDHPYVSEAHEGAPAFEWAVALIVIAAIAAAFLGHTTLAVCALSALSLLTGLLRLLLGSRSPWKVRSVAFDVVIGIGFAIGLPAVYFSMWLLR</sequence>
<name>A0A5N5RJV7_9BIFI</name>
<feature type="transmembrane region" description="Helical" evidence="1">
    <location>
        <begin position="39"/>
        <end position="58"/>
    </location>
</feature>
<feature type="transmembrane region" description="Helical" evidence="1">
    <location>
        <begin position="70"/>
        <end position="93"/>
    </location>
</feature>
<evidence type="ECO:0000313" key="2">
    <source>
        <dbReference type="EMBL" id="KAB5607001.1"/>
    </source>
</evidence>
<accession>A0A5N5RJV7</accession>
<evidence type="ECO:0000313" key="3">
    <source>
        <dbReference type="Proteomes" id="UP000326336"/>
    </source>
</evidence>
<keyword evidence="1" id="KW-0472">Membrane</keyword>
<evidence type="ECO:0000256" key="1">
    <source>
        <dbReference type="SAM" id="Phobius"/>
    </source>
</evidence>
<comment type="caution">
    <text evidence="2">The sequence shown here is derived from an EMBL/GenBank/DDBJ whole genome shotgun (WGS) entry which is preliminary data.</text>
</comment>
<feature type="transmembrane region" description="Helical" evidence="1">
    <location>
        <begin position="16"/>
        <end position="34"/>
    </location>
</feature>
<protein>
    <submittedName>
        <fullName evidence="2">DUF3017 domain-containing protein</fullName>
    </submittedName>
</protein>
<keyword evidence="1" id="KW-0812">Transmembrane</keyword>